<evidence type="ECO:0000313" key="1">
    <source>
        <dbReference type="EMBL" id="GGK51137.1"/>
    </source>
</evidence>
<proteinExistence type="predicted"/>
<reference evidence="1" key="1">
    <citation type="journal article" date="2014" name="Int. J. Syst. Evol. Microbiol.">
        <title>Complete genome sequence of Corynebacterium casei LMG S-19264T (=DSM 44701T), isolated from a smear-ripened cheese.</title>
        <authorList>
            <consortium name="US DOE Joint Genome Institute (JGI-PGF)"/>
            <person name="Walter F."/>
            <person name="Albersmeier A."/>
            <person name="Kalinowski J."/>
            <person name="Ruckert C."/>
        </authorList>
    </citation>
    <scope>NUCLEOTIDE SEQUENCE</scope>
    <source>
        <strain evidence="1">CGMCC 4.7278</strain>
    </source>
</reference>
<protein>
    <submittedName>
        <fullName evidence="1">Uncharacterized protein</fullName>
    </submittedName>
</protein>
<sequence>MGVSVAVQDMVHGQISLHYANANTLSKMAMRAPDGTMLGQIHAYADTMFNSHQLRMLVAEIATLSPVDPEEAATLDELAALATDAIGQHGYLWFCGD</sequence>
<evidence type="ECO:0000313" key="2">
    <source>
        <dbReference type="Proteomes" id="UP000612956"/>
    </source>
</evidence>
<organism evidence="1 2">
    <name type="scientific">Nocardia camponoti</name>
    <dbReference type="NCBI Taxonomy" id="1616106"/>
    <lineage>
        <taxon>Bacteria</taxon>
        <taxon>Bacillati</taxon>
        <taxon>Actinomycetota</taxon>
        <taxon>Actinomycetes</taxon>
        <taxon>Mycobacteriales</taxon>
        <taxon>Nocardiaceae</taxon>
        <taxon>Nocardia</taxon>
    </lineage>
</organism>
<comment type="caution">
    <text evidence="1">The sequence shown here is derived from an EMBL/GenBank/DDBJ whole genome shotgun (WGS) entry which is preliminary data.</text>
</comment>
<dbReference type="AlphaFoldDB" id="A0A917V8T7"/>
<dbReference type="EMBL" id="BMMW01000002">
    <property type="protein sequence ID" value="GGK51137.1"/>
    <property type="molecule type" value="Genomic_DNA"/>
</dbReference>
<name>A0A917V8T7_9NOCA</name>
<reference evidence="1" key="2">
    <citation type="submission" date="2020-09" db="EMBL/GenBank/DDBJ databases">
        <authorList>
            <person name="Sun Q."/>
            <person name="Zhou Y."/>
        </authorList>
    </citation>
    <scope>NUCLEOTIDE SEQUENCE</scope>
    <source>
        <strain evidence="1">CGMCC 4.7278</strain>
    </source>
</reference>
<dbReference type="Proteomes" id="UP000612956">
    <property type="component" value="Unassembled WGS sequence"/>
</dbReference>
<keyword evidence="2" id="KW-1185">Reference proteome</keyword>
<accession>A0A917V8T7</accession>
<gene>
    <name evidence="1" type="ORF">GCM10011591_23390</name>
</gene>